<proteinExistence type="predicted"/>
<reference evidence="1" key="2">
    <citation type="submission" date="2022-07" db="EMBL/GenBank/DDBJ databases">
        <authorList>
            <person name="Goncalves M.F.M."/>
            <person name="Hilario S."/>
            <person name="Van De Peer Y."/>
            <person name="Esteves A.C."/>
            <person name="Alves A."/>
        </authorList>
    </citation>
    <scope>NUCLEOTIDE SEQUENCE</scope>
    <source>
        <strain evidence="1">MUM 19.33</strain>
    </source>
</reference>
<protein>
    <submittedName>
        <fullName evidence="1">Uncharacterized protein</fullName>
    </submittedName>
</protein>
<keyword evidence="2" id="KW-1185">Reference proteome</keyword>
<dbReference type="OrthoDB" id="5424209at2759"/>
<dbReference type="Proteomes" id="UP001055219">
    <property type="component" value="Unassembled WGS sequence"/>
</dbReference>
<dbReference type="GeneID" id="75831699"/>
<reference evidence="1" key="1">
    <citation type="journal article" date="2021" name="J Fungi (Basel)">
        <title>Genomic and Metabolomic Analyses of the Marine Fungus Emericellopsis cladophorae: Insights into Saltwater Adaptability Mechanisms and Its Biosynthetic Potential.</title>
        <authorList>
            <person name="Goncalves M.F.M."/>
            <person name="Hilario S."/>
            <person name="Van de Peer Y."/>
            <person name="Esteves A.C."/>
            <person name="Alves A."/>
        </authorList>
    </citation>
    <scope>NUCLEOTIDE SEQUENCE</scope>
    <source>
        <strain evidence="1">MUM 19.33</strain>
    </source>
</reference>
<evidence type="ECO:0000313" key="1">
    <source>
        <dbReference type="EMBL" id="KAI6779400.1"/>
    </source>
</evidence>
<sequence length="497" mass="55081">METQSKLATIAAGHCRYKSIDTTINDPLPCPSRPTEDEAELYYRGLGDSAKLIARSSREPIQLYRSRGLLSKHFKSPTPHPQLDQHFKPNSALVADLIQRLNKNMIEDCRMFVTTVVGPSHVSRLTLCILVTASDAPDWSRAQRAVDACLKVLWHYEIYDVEVEMMSTLGAIGHMQRGPQAADRDMMQKVQQLPVQVQKQSVAKASQLLNDTEYNPHYMVAASEYLGTSLTPVGGTGYGCKGPHRSSAMRSVTRLQVYREQKQMTQASIELDLIDREIAAARSRSDSVLKILKYQDLTFGKVILSPPLARRAAPEPPALRLTKADWALISLDMSMFPSRNPRNRFYVPDDWVPSSIVTAATSLGLEFPNVRGDEGLPMHQIRGTASLDELRQETSAEKKVEHDVTGTIVCKYGPRTGLTFGVCNRYACVEKKAGCLETCDSGAGVVSLEGRLIGIVTSGDDDPSFDATWVTPYQTLREEFRDAADTSGMRDLSIALR</sequence>
<dbReference type="AlphaFoldDB" id="A0A9P9XXS7"/>
<comment type="caution">
    <text evidence="1">The sequence shown here is derived from an EMBL/GenBank/DDBJ whole genome shotgun (WGS) entry which is preliminary data.</text>
</comment>
<accession>A0A9P9XXS7</accession>
<organism evidence="1 2">
    <name type="scientific">Emericellopsis cladophorae</name>
    <dbReference type="NCBI Taxonomy" id="2686198"/>
    <lineage>
        <taxon>Eukaryota</taxon>
        <taxon>Fungi</taxon>
        <taxon>Dikarya</taxon>
        <taxon>Ascomycota</taxon>
        <taxon>Pezizomycotina</taxon>
        <taxon>Sordariomycetes</taxon>
        <taxon>Hypocreomycetidae</taxon>
        <taxon>Hypocreales</taxon>
        <taxon>Bionectriaceae</taxon>
        <taxon>Emericellopsis</taxon>
    </lineage>
</organism>
<gene>
    <name evidence="1" type="ORF">J7T54_005214</name>
</gene>
<dbReference type="EMBL" id="JAGIXG020000047">
    <property type="protein sequence ID" value="KAI6779400.1"/>
    <property type="molecule type" value="Genomic_DNA"/>
</dbReference>
<name>A0A9P9XXS7_9HYPO</name>
<evidence type="ECO:0000313" key="2">
    <source>
        <dbReference type="Proteomes" id="UP001055219"/>
    </source>
</evidence>
<dbReference type="RefSeq" id="XP_051360256.1">
    <property type="nucleotide sequence ID" value="XM_051508643.1"/>
</dbReference>